<dbReference type="SUPFAM" id="SSF56112">
    <property type="entry name" value="Protein kinase-like (PK-like)"/>
    <property type="match status" value="1"/>
</dbReference>
<dbReference type="GeneID" id="94020519"/>
<proteinExistence type="predicted"/>
<gene>
    <name evidence="2" type="ORF">SAMN04488041_105333</name>
</gene>
<name>A0A1H3AH01_9RHOB</name>
<dbReference type="AlphaFoldDB" id="A0A1H3AH01"/>
<dbReference type="Pfam" id="PF01636">
    <property type="entry name" value="APH"/>
    <property type="match status" value="1"/>
</dbReference>
<dbReference type="GO" id="GO:0016740">
    <property type="term" value="F:transferase activity"/>
    <property type="evidence" value="ECO:0007669"/>
    <property type="project" value="UniProtKB-KW"/>
</dbReference>
<keyword evidence="2" id="KW-0808">Transferase</keyword>
<dbReference type="STRING" id="60137.SAMN04488041_105333"/>
<dbReference type="EMBL" id="FNNB01000005">
    <property type="protein sequence ID" value="SDX28608.1"/>
    <property type="molecule type" value="Genomic_DNA"/>
</dbReference>
<organism evidence="2 3">
    <name type="scientific">Sulfitobacter pontiacus</name>
    <dbReference type="NCBI Taxonomy" id="60137"/>
    <lineage>
        <taxon>Bacteria</taxon>
        <taxon>Pseudomonadati</taxon>
        <taxon>Pseudomonadota</taxon>
        <taxon>Alphaproteobacteria</taxon>
        <taxon>Rhodobacterales</taxon>
        <taxon>Roseobacteraceae</taxon>
        <taxon>Sulfitobacter</taxon>
    </lineage>
</organism>
<dbReference type="InterPro" id="IPR011009">
    <property type="entry name" value="Kinase-like_dom_sf"/>
</dbReference>
<evidence type="ECO:0000313" key="3">
    <source>
        <dbReference type="Proteomes" id="UP000183076"/>
    </source>
</evidence>
<evidence type="ECO:0000259" key="1">
    <source>
        <dbReference type="Pfam" id="PF01636"/>
    </source>
</evidence>
<feature type="domain" description="Aminoglycoside phosphotransferase" evidence="1">
    <location>
        <begin position="51"/>
        <end position="246"/>
    </location>
</feature>
<dbReference type="Gene3D" id="3.90.1200.10">
    <property type="match status" value="1"/>
</dbReference>
<accession>A0A1H3AH01</accession>
<dbReference type="InterPro" id="IPR002575">
    <property type="entry name" value="Aminoglycoside_PTrfase"/>
</dbReference>
<evidence type="ECO:0000313" key="2">
    <source>
        <dbReference type="EMBL" id="SDX28608.1"/>
    </source>
</evidence>
<sequence length="321" mass="35320">MPPVDDLKVQAFQIFEGLAAKAGIAPETFTCGAEWIKDDSNQRQIVQRYDGRDGGSVVLKHVARPWDTDRFTAMLAAHQAACDALDGVPGYSVPQILAAEAGQQAYLMRFAKGDTFLDLCRQTEDHAPLLRRAGGWLAAFHGATLQGTHPFQPRFMVNHLHRLVARVESGARRINGKQRFAAFVGRIADYAPQAQGHAGQIAAKHGDLNGYNLVMAPDETAAFDFSATTPSPVGYDIARLLQSYTQMVGDLDALPKGHSVPPAAWDAFFEGYTLVPPDDPTVHFLTRVQILTDWNRIQEHGSIANVMRFERIKKIARQAFA</sequence>
<dbReference type="Proteomes" id="UP000183076">
    <property type="component" value="Unassembled WGS sequence"/>
</dbReference>
<reference evidence="3" key="1">
    <citation type="submission" date="2016-10" db="EMBL/GenBank/DDBJ databases">
        <authorList>
            <person name="Varghese N."/>
            <person name="Submissions S."/>
        </authorList>
    </citation>
    <scope>NUCLEOTIDE SEQUENCE [LARGE SCALE GENOMIC DNA]</scope>
    <source>
        <strain evidence="3">DSM 10014</strain>
    </source>
</reference>
<dbReference type="RefSeq" id="WP_074636650.1">
    <property type="nucleotide sequence ID" value="NZ_CP160849.1"/>
</dbReference>
<protein>
    <submittedName>
        <fullName evidence="2">Phosphotransferase enzyme family protein</fullName>
    </submittedName>
</protein>